<evidence type="ECO:0000313" key="1">
    <source>
        <dbReference type="EMBL" id="KAJ2795314.1"/>
    </source>
</evidence>
<gene>
    <name evidence="1" type="ORF">H4R20_005926</name>
</gene>
<dbReference type="AlphaFoldDB" id="A0A9W8HNQ9"/>
<organism evidence="1 2">
    <name type="scientific">Coemansia guatemalensis</name>
    <dbReference type="NCBI Taxonomy" id="2761395"/>
    <lineage>
        <taxon>Eukaryota</taxon>
        <taxon>Fungi</taxon>
        <taxon>Fungi incertae sedis</taxon>
        <taxon>Zoopagomycota</taxon>
        <taxon>Kickxellomycotina</taxon>
        <taxon>Kickxellomycetes</taxon>
        <taxon>Kickxellales</taxon>
        <taxon>Kickxellaceae</taxon>
        <taxon>Coemansia</taxon>
    </lineage>
</organism>
<reference evidence="1" key="1">
    <citation type="submission" date="2022-07" db="EMBL/GenBank/DDBJ databases">
        <title>Phylogenomic reconstructions and comparative analyses of Kickxellomycotina fungi.</title>
        <authorList>
            <person name="Reynolds N.K."/>
            <person name="Stajich J.E."/>
            <person name="Barry K."/>
            <person name="Grigoriev I.V."/>
            <person name="Crous P."/>
            <person name="Smith M.E."/>
        </authorList>
    </citation>
    <scope>NUCLEOTIDE SEQUENCE</scope>
    <source>
        <strain evidence="1">NRRL 1565</strain>
    </source>
</reference>
<dbReference type="Proteomes" id="UP001140094">
    <property type="component" value="Unassembled WGS sequence"/>
</dbReference>
<protein>
    <submittedName>
        <fullName evidence="1">Uncharacterized protein</fullName>
    </submittedName>
</protein>
<dbReference type="EMBL" id="JANBUO010002232">
    <property type="protein sequence ID" value="KAJ2795314.1"/>
    <property type="molecule type" value="Genomic_DNA"/>
</dbReference>
<dbReference type="OrthoDB" id="5564063at2759"/>
<feature type="non-terminal residue" evidence="1">
    <location>
        <position position="1"/>
    </location>
</feature>
<name>A0A9W8HNQ9_9FUNG</name>
<sequence length="109" mass="11540">SNTGAAVGEGVRGIINALGSLDAFKPIIYPDIVSSINSLETFGGFISSLVGFVTKLAVQYVFTSNLLNDTPYIGELIRNADAMIKPEYKDALESLASEAVAMETASQYS</sequence>
<comment type="caution">
    <text evidence="1">The sequence shown here is derived from an EMBL/GenBank/DDBJ whole genome shotgun (WGS) entry which is preliminary data.</text>
</comment>
<proteinExistence type="predicted"/>
<keyword evidence="2" id="KW-1185">Reference proteome</keyword>
<evidence type="ECO:0000313" key="2">
    <source>
        <dbReference type="Proteomes" id="UP001140094"/>
    </source>
</evidence>
<accession>A0A9W8HNQ9</accession>